<dbReference type="AlphaFoldDB" id="A0A7W7QDT3"/>
<comment type="caution">
    <text evidence="1">The sequence shown here is derived from an EMBL/GenBank/DDBJ whole genome shotgun (WGS) entry which is preliminary data.</text>
</comment>
<gene>
    <name evidence="1" type="ORF">FHR82_007958</name>
</gene>
<protein>
    <submittedName>
        <fullName evidence="1">Uncharacterized protein</fullName>
    </submittedName>
</protein>
<keyword evidence="2" id="KW-1185">Reference proteome</keyword>
<proteinExistence type="predicted"/>
<reference evidence="1 2" key="1">
    <citation type="submission" date="2020-08" db="EMBL/GenBank/DDBJ databases">
        <title>Genomic Encyclopedia of Type Strains, Phase III (KMG-III): the genomes of soil and plant-associated and newly described type strains.</title>
        <authorList>
            <person name="Whitman W."/>
        </authorList>
    </citation>
    <scope>NUCLEOTIDE SEQUENCE [LARGE SCALE GENOMIC DNA]</scope>
    <source>
        <strain evidence="1 2">CECT 8960</strain>
    </source>
</reference>
<accession>A0A7W7QDT3</accession>
<dbReference type="Proteomes" id="UP000520767">
    <property type="component" value="Unassembled WGS sequence"/>
</dbReference>
<evidence type="ECO:0000313" key="2">
    <source>
        <dbReference type="Proteomes" id="UP000520767"/>
    </source>
</evidence>
<organism evidence="1 2">
    <name type="scientific">Actinophytocola algeriensis</name>
    <dbReference type="NCBI Taxonomy" id="1768010"/>
    <lineage>
        <taxon>Bacteria</taxon>
        <taxon>Bacillati</taxon>
        <taxon>Actinomycetota</taxon>
        <taxon>Actinomycetes</taxon>
        <taxon>Pseudonocardiales</taxon>
        <taxon>Pseudonocardiaceae</taxon>
    </lineage>
</organism>
<evidence type="ECO:0000313" key="1">
    <source>
        <dbReference type="EMBL" id="MBB4911688.1"/>
    </source>
</evidence>
<sequence>MTERPEARGLGALLSPGQNVSVHASTVPVS</sequence>
<name>A0A7W7QDT3_9PSEU</name>
<dbReference type="EMBL" id="JACHJQ010000010">
    <property type="protein sequence ID" value="MBB4911688.1"/>
    <property type="molecule type" value="Genomic_DNA"/>
</dbReference>